<organism evidence="1 2">
    <name type="scientific">Cephus cinctus</name>
    <name type="common">Wheat stem sawfly</name>
    <dbReference type="NCBI Taxonomy" id="211228"/>
    <lineage>
        <taxon>Eukaryota</taxon>
        <taxon>Metazoa</taxon>
        <taxon>Ecdysozoa</taxon>
        <taxon>Arthropoda</taxon>
        <taxon>Hexapoda</taxon>
        <taxon>Insecta</taxon>
        <taxon>Pterygota</taxon>
        <taxon>Neoptera</taxon>
        <taxon>Endopterygota</taxon>
        <taxon>Hymenoptera</taxon>
        <taxon>Cephoidea</taxon>
        <taxon>Cephidae</taxon>
        <taxon>Cephus</taxon>
    </lineage>
</organism>
<evidence type="ECO:0000313" key="2">
    <source>
        <dbReference type="RefSeq" id="XP_024942376.1"/>
    </source>
</evidence>
<dbReference type="PANTHER" id="PTHR31511">
    <property type="entry name" value="PROTEIN CBG23764"/>
    <property type="match status" value="1"/>
</dbReference>
<dbReference type="KEGG" id="ccin:112494578"/>
<reference evidence="2" key="1">
    <citation type="submission" date="2025-08" db="UniProtKB">
        <authorList>
            <consortium name="RefSeq"/>
        </authorList>
    </citation>
    <scope>IDENTIFICATION</scope>
</reference>
<dbReference type="Proteomes" id="UP000694920">
    <property type="component" value="Unplaced"/>
</dbReference>
<proteinExistence type="predicted"/>
<dbReference type="GeneID" id="112494578"/>
<gene>
    <name evidence="2" type="primary">LOC112494578</name>
</gene>
<sequence length="386" mass="44751">MRERRSDRVRWDDLESAFKGRIGTGVIANLRHKDLGRILEDSRKLFTAKIKNALRQDGILRVNVVLSCKFETMKADEIVEELKFFSTKDEVVLPSTDISDWFNRNVKEKLLAKVEDFQERESGWSLVEIINLAVNINRYIPIHGGLFTFIELSKEVQSKKAVVNIRNKDPYCFLWSVTAALHPVKNNVSVIGSYPHFSSVLRYEGLNFPIGLKDISKFEKMNDLVINVYGIEYDSGHEIVPIYLSQQKSNKEAIHLLMLETKIYSNGDDVDMEDGSAYHFAWIRNLSRLLSSQISKHHGFTRLCDRCLCHFTTVNSFERHRHDCTNINKCRVVLPDEKDKIMKFKNYKYKEPVPFAVYADIECMLEPIADKSNSLNTTLYQRHVPH</sequence>
<accession>A0AAJ7RL83</accession>
<keyword evidence="1" id="KW-1185">Reference proteome</keyword>
<evidence type="ECO:0000313" key="1">
    <source>
        <dbReference type="Proteomes" id="UP000694920"/>
    </source>
</evidence>
<dbReference type="PANTHER" id="PTHR31511:SF12">
    <property type="entry name" value="RHO TERMINATION FACTOR N-TERMINAL DOMAIN-CONTAINING PROTEIN"/>
    <property type="match status" value="1"/>
</dbReference>
<protein>
    <submittedName>
        <fullName evidence="2">Uncharacterized protein LOC112494578</fullName>
    </submittedName>
</protein>
<dbReference type="RefSeq" id="XP_024942376.1">
    <property type="nucleotide sequence ID" value="XM_025086608.1"/>
</dbReference>
<dbReference type="AlphaFoldDB" id="A0AAJ7RL83"/>
<name>A0AAJ7RL83_CEPCN</name>
<feature type="non-terminal residue" evidence="2">
    <location>
        <position position="386"/>
    </location>
</feature>